<sequence length="223" mass="25303">MKLLNKSLLFIVLSTLINVAVSAKADGLDNNELLDIQHKWAEVNYQLSDKAQLKGFEQLIAQVEISLKQQPDNAENWVWLGIIQSSYAGAKGGLGALSFAKKAKKSLEKALSINDTVLDGSAYTSLGTLYYKVPGWPIGFGDDDKAKELLERALVLNPDGIDPNYFMSEYWFEERKYEKAKMFLERAQQAPTRENRPLADKSRHYEITQLMAKIDRKLKKKHH</sequence>
<feature type="signal peptide" evidence="1">
    <location>
        <begin position="1"/>
        <end position="25"/>
    </location>
</feature>
<feature type="chain" id="PRO_5046026587" description="Tetratricopeptide repeat protein" evidence="1">
    <location>
        <begin position="26"/>
        <end position="223"/>
    </location>
</feature>
<keyword evidence="1" id="KW-0732">Signal</keyword>
<gene>
    <name evidence="2" type="ORF">tinsulaeT_04380</name>
</gene>
<evidence type="ECO:0000313" key="2">
    <source>
        <dbReference type="EMBL" id="GLX77098.1"/>
    </source>
</evidence>
<dbReference type="Proteomes" id="UP001157186">
    <property type="component" value="Unassembled WGS sequence"/>
</dbReference>
<protein>
    <recommendedName>
        <fullName evidence="4">Tetratricopeptide repeat protein</fullName>
    </recommendedName>
</protein>
<keyword evidence="3" id="KW-1185">Reference proteome</keyword>
<dbReference type="RefSeq" id="WP_284242930.1">
    <property type="nucleotide sequence ID" value="NZ_BSST01000001.1"/>
</dbReference>
<evidence type="ECO:0000313" key="3">
    <source>
        <dbReference type="Proteomes" id="UP001157186"/>
    </source>
</evidence>
<dbReference type="SUPFAM" id="SSF48452">
    <property type="entry name" value="TPR-like"/>
    <property type="match status" value="1"/>
</dbReference>
<name>A0ABQ6GM86_9GAMM</name>
<dbReference type="Gene3D" id="1.25.40.10">
    <property type="entry name" value="Tetratricopeptide repeat domain"/>
    <property type="match status" value="1"/>
</dbReference>
<evidence type="ECO:0008006" key="4">
    <source>
        <dbReference type="Google" id="ProtNLM"/>
    </source>
</evidence>
<dbReference type="InterPro" id="IPR011990">
    <property type="entry name" value="TPR-like_helical_dom_sf"/>
</dbReference>
<evidence type="ECO:0000256" key="1">
    <source>
        <dbReference type="SAM" id="SignalP"/>
    </source>
</evidence>
<reference evidence="2 3" key="1">
    <citation type="submission" date="2023-03" db="EMBL/GenBank/DDBJ databases">
        <title>Draft genome sequence of Thalassotalea insulae KCTC 62186T.</title>
        <authorList>
            <person name="Sawabe T."/>
        </authorList>
    </citation>
    <scope>NUCLEOTIDE SEQUENCE [LARGE SCALE GENOMIC DNA]</scope>
    <source>
        <strain evidence="2 3">KCTC 62186</strain>
    </source>
</reference>
<comment type="caution">
    <text evidence="2">The sequence shown here is derived from an EMBL/GenBank/DDBJ whole genome shotgun (WGS) entry which is preliminary data.</text>
</comment>
<proteinExistence type="predicted"/>
<dbReference type="EMBL" id="BSST01000001">
    <property type="protein sequence ID" value="GLX77098.1"/>
    <property type="molecule type" value="Genomic_DNA"/>
</dbReference>
<organism evidence="2 3">
    <name type="scientific">Thalassotalea insulae</name>
    <dbReference type="NCBI Taxonomy" id="2056778"/>
    <lineage>
        <taxon>Bacteria</taxon>
        <taxon>Pseudomonadati</taxon>
        <taxon>Pseudomonadota</taxon>
        <taxon>Gammaproteobacteria</taxon>
        <taxon>Alteromonadales</taxon>
        <taxon>Colwelliaceae</taxon>
        <taxon>Thalassotalea</taxon>
    </lineage>
</organism>
<accession>A0ABQ6GM86</accession>